<feature type="region of interest" description="Disordered" evidence="3">
    <location>
        <begin position="1088"/>
        <end position="1107"/>
    </location>
</feature>
<feature type="compositionally biased region" description="Basic and acidic residues" evidence="3">
    <location>
        <begin position="307"/>
        <end position="319"/>
    </location>
</feature>
<evidence type="ECO:0000256" key="3">
    <source>
        <dbReference type="SAM" id="MobiDB-lite"/>
    </source>
</evidence>
<dbReference type="PANTHER" id="PTHR15705:SF1">
    <property type="entry name" value="RIKEN CDNA 9330159F19 GENE"/>
    <property type="match status" value="1"/>
</dbReference>
<feature type="compositionally biased region" description="Basic and acidic residues" evidence="3">
    <location>
        <begin position="225"/>
        <end position="242"/>
    </location>
</feature>
<gene>
    <name evidence="7" type="primary">LOC103353820</name>
</gene>
<feature type="coiled-coil region" evidence="2">
    <location>
        <begin position="269"/>
        <end position="303"/>
    </location>
</feature>
<organism evidence="5">
    <name type="scientific">Stegastes partitus</name>
    <name type="common">bicolor damselfish</name>
    <dbReference type="NCBI Taxonomy" id="144197"/>
    <lineage>
        <taxon>Eukaryota</taxon>
        <taxon>Metazoa</taxon>
        <taxon>Chordata</taxon>
        <taxon>Craniata</taxon>
        <taxon>Vertebrata</taxon>
        <taxon>Euteleostomi</taxon>
        <taxon>Actinopterygii</taxon>
        <taxon>Neopterygii</taxon>
        <taxon>Teleostei</taxon>
        <taxon>Neoteleostei</taxon>
        <taxon>Acanthomorphata</taxon>
        <taxon>Ovalentaria</taxon>
        <taxon>Pomacentridae</taxon>
        <taxon>Stegastes</taxon>
    </lineage>
</organism>
<feature type="compositionally biased region" description="Polar residues" evidence="3">
    <location>
        <begin position="974"/>
        <end position="991"/>
    </location>
</feature>
<keyword evidence="1 2" id="KW-0175">Coiled coil</keyword>
<feature type="domain" description="SOGA 1/2-like coiled-coil" evidence="4">
    <location>
        <begin position="255"/>
        <end position="308"/>
    </location>
</feature>
<feature type="region of interest" description="Disordered" evidence="3">
    <location>
        <begin position="38"/>
        <end position="80"/>
    </location>
</feature>
<feature type="compositionally biased region" description="Polar residues" evidence="3">
    <location>
        <begin position="577"/>
        <end position="594"/>
    </location>
</feature>
<feature type="region of interest" description="Disordered" evidence="3">
    <location>
        <begin position="937"/>
        <end position="1006"/>
    </location>
</feature>
<dbReference type="InterPro" id="IPR027882">
    <property type="entry name" value="SOGA1/2-like_CC"/>
</dbReference>
<dbReference type="AlphaFoldDB" id="A0A3B5B797"/>
<feature type="compositionally biased region" description="Low complexity" evidence="3">
    <location>
        <begin position="1153"/>
        <end position="1166"/>
    </location>
</feature>
<feature type="region of interest" description="Disordered" evidence="3">
    <location>
        <begin position="1120"/>
        <end position="1168"/>
    </location>
</feature>
<feature type="compositionally biased region" description="Gly residues" evidence="3">
    <location>
        <begin position="70"/>
        <end position="79"/>
    </location>
</feature>
<feature type="region of interest" description="Disordered" evidence="3">
    <location>
        <begin position="878"/>
        <end position="900"/>
    </location>
</feature>
<dbReference type="OrthoDB" id="8948289at2759"/>
<reference evidence="5" key="1">
    <citation type="submission" date="2023-09" db="UniProtKB">
        <authorList>
            <consortium name="Ensembl"/>
        </authorList>
    </citation>
    <scope>IDENTIFICATION</scope>
</reference>
<evidence type="ECO:0000313" key="5">
    <source>
        <dbReference type="Ensembl" id="ENSSPAP00000028950.1"/>
    </source>
</evidence>
<feature type="region of interest" description="Disordered" evidence="3">
    <location>
        <begin position="307"/>
        <end position="374"/>
    </location>
</feature>
<accession>A0A3B5B797</accession>
<feature type="compositionally biased region" description="Low complexity" evidence="3">
    <location>
        <begin position="210"/>
        <end position="224"/>
    </location>
</feature>
<proteinExistence type="predicted"/>
<dbReference type="Proteomes" id="UP000694891">
    <property type="component" value="Unplaced"/>
</dbReference>
<dbReference type="STRING" id="144197.ENSSPAP00000028950"/>
<feature type="region of interest" description="Disordered" evidence="3">
    <location>
        <begin position="206"/>
        <end position="242"/>
    </location>
</feature>
<evidence type="ECO:0000256" key="2">
    <source>
        <dbReference type="SAM" id="Coils"/>
    </source>
</evidence>
<reference evidence="7" key="2">
    <citation type="submission" date="2025-04" db="UniProtKB">
        <authorList>
            <consortium name="RefSeq"/>
        </authorList>
    </citation>
    <scope>IDENTIFICATION</scope>
</reference>
<feature type="compositionally biased region" description="Basic and acidic residues" evidence="3">
    <location>
        <begin position="954"/>
        <end position="963"/>
    </location>
</feature>
<protein>
    <submittedName>
        <fullName evidence="7">Uncharacterized protein LOC103353820 isoform X1</fullName>
    </submittedName>
</protein>
<evidence type="ECO:0000313" key="7">
    <source>
        <dbReference type="RefSeq" id="XP_008275194.1"/>
    </source>
</evidence>
<dbReference type="PANTHER" id="PTHR15705">
    <property type="entry name" value="MCG7194, ISOFORM CRA_A"/>
    <property type="match status" value="1"/>
</dbReference>
<evidence type="ECO:0000313" key="6">
    <source>
        <dbReference type="Proteomes" id="UP000694891"/>
    </source>
</evidence>
<feature type="region of interest" description="Disordered" evidence="3">
    <location>
        <begin position="562"/>
        <end position="611"/>
    </location>
</feature>
<dbReference type="CTD" id="558933"/>
<feature type="coiled-coil region" evidence="2">
    <location>
        <begin position="117"/>
        <end position="177"/>
    </location>
</feature>
<evidence type="ECO:0000256" key="1">
    <source>
        <dbReference type="ARBA" id="ARBA00023054"/>
    </source>
</evidence>
<sequence>MWSAFMNGSGLHAGGGAGGGYVPSQGWEFVPCTRMERADRGRGKSRSPLRRISSPPTVFSQTYEPQFGASPGGGEGGAGTQLEILRGQMWPGPEPQQQQHQQQTQHIRLKKKFEDLKKRHVQDKEEWMREKESLLREVADIQGGENRRILLDLKTVLDEVQAEVKREEEKRSELQLQYTRDRCAWELEKAELKCRIAQLEGREATGLASGGVQSAAGSGSVASRSPREQTGETSTLRKEREEQRRILADTHSAAMDLRCRLEHNERDWLREKAELLERFNVERREWESQLKDMQKKIEELYCEVKTKRGGTERDGRRQDDDDVVNRLSIRSTSTGSSLLSDSSQSEPTRHPPVPGFGHNRDISGNGGCRNRDSQQSTCFQADGFSEFNVGSQFTHSEHPQPELVNELRSRGTWLQDSVSDCKEAVDTTELDAIFHGAPGCGVAQEYTSKGNETSVHANPQESPVWAGLSYGSDKKKNTTALNAALKEIARVSEELCSYQDEIRKKSGDKRNRSESLCLPGDSEILFGQDKTCPEVDEAPCDLSQIYDDLRALERENWITLSPDNTWQANRGPRESRTASTADPDSYRGAQTSPGVHSETDTAAPPIPPRTSSWNLSSHQETELHIPESPMATVRKCHSPCVLVDRKCSSPSIVRKFEAMLQENEGKVFIDGVMASCSVPANSNCNTGCCHSRWSCDASKFTNSKLSTYGTVQKSFSEVNILSAAKDLRSDYRPGVNLKSPELQIPSIVRDLPVDLLLSSLEITPVSPKLQGSKRNIMLEQKTAEFNRTLFQAEMGRGVEEQNTFTVTDTSSVGCQPILTASDEGFSPKDIKFQQHCTDVSTNIMDSHPEVTLPLSISEPITQNSEVQLRRMRCAPEAQDVRIKQGPPPVFSPDQPQAELRETSQNAVLHCEVKHKVRTASSPSRKTQPKAATEAFFSESVLPANTQPGQPADDSSSKKEDPHGAKPQTARADVSLQQLSAENKQRQMTQPRHVSDSSRPGPRMMNDHPWKPLTLAAYPRPEGSRSNYGAVERILKNYESAARAQQSHSQLNEVASSPNFNVRQEENVTELDMLDMEPLPLPATLRHTQMSHTAQTHTTHAQLSSHSGMGVKEIQLIVQEHDEPSVSSSSVQKNFSRPARPANRRLPSRWASRSPTSSTSSSPSSTPVGPPAFPLLKHSSSFTYSHAFHIETVII</sequence>
<feature type="compositionally biased region" description="Low complexity" evidence="3">
    <location>
        <begin position="1088"/>
        <end position="1101"/>
    </location>
</feature>
<name>A0A3B5B797_9TELE</name>
<evidence type="ECO:0000259" key="4">
    <source>
        <dbReference type="Pfam" id="PF14818"/>
    </source>
</evidence>
<dbReference type="Pfam" id="PF14818">
    <property type="entry name" value="SOGA1-2-like_CC"/>
    <property type="match status" value="1"/>
</dbReference>
<keyword evidence="6" id="KW-1185">Reference proteome</keyword>
<dbReference type="RefSeq" id="XP_008275194.1">
    <property type="nucleotide sequence ID" value="XM_008276972.1"/>
</dbReference>
<dbReference type="Ensembl" id="ENSSPAT00000029417.1">
    <property type="protein sequence ID" value="ENSSPAP00000028950.1"/>
    <property type="gene ID" value="ENSSPAG00000021779.1"/>
</dbReference>
<feature type="compositionally biased region" description="Low complexity" evidence="3">
    <location>
        <begin position="327"/>
        <end position="346"/>
    </location>
</feature>
<dbReference type="GeneTree" id="ENSGT00950000182982"/>